<accession>A0A2G5K2V4</accession>
<feature type="domain" description="TadE-like" evidence="2">
    <location>
        <begin position="7"/>
        <end position="47"/>
    </location>
</feature>
<keyword evidence="1" id="KW-0472">Membrane</keyword>
<name>A0A2G5K2V4_9RHOB</name>
<dbReference type="InterPro" id="IPR012495">
    <property type="entry name" value="TadE-like_dom"/>
</dbReference>
<dbReference type="Pfam" id="PF07811">
    <property type="entry name" value="TadE"/>
    <property type="match status" value="1"/>
</dbReference>
<evidence type="ECO:0000256" key="1">
    <source>
        <dbReference type="SAM" id="Phobius"/>
    </source>
</evidence>
<reference evidence="3 4" key="1">
    <citation type="submission" date="2016-08" db="EMBL/GenBank/DDBJ databases">
        <title>Draft genome of Amylibacter sp. strain 4G11.</title>
        <authorList>
            <person name="Wong S.-K."/>
            <person name="Hamasaki K."/>
            <person name="Yoshizawa S."/>
        </authorList>
    </citation>
    <scope>NUCLEOTIDE SEQUENCE [LARGE SCALE GENOMIC DNA]</scope>
    <source>
        <strain evidence="3 4">4G11</strain>
    </source>
</reference>
<feature type="transmembrane region" description="Helical" evidence="1">
    <location>
        <begin position="7"/>
        <end position="28"/>
    </location>
</feature>
<proteinExistence type="predicted"/>
<keyword evidence="1" id="KW-1133">Transmembrane helix</keyword>
<keyword evidence="1" id="KW-0812">Transmembrane</keyword>
<evidence type="ECO:0000259" key="2">
    <source>
        <dbReference type="Pfam" id="PF07811"/>
    </source>
</evidence>
<comment type="caution">
    <text evidence="3">The sequence shown here is derived from an EMBL/GenBank/DDBJ whole genome shotgun (WGS) entry which is preliminary data.</text>
</comment>
<sequence length="178" mass="19574">MRKDEEGAATVEFVIVAPLFFMLFFWIIETGFITFHAIQLDRGVDIVVRELMLDDILDGRQDEDAHDFLKQRICSQALLSDCIEDIKLEVGISTVASASLDGGIDCVDRTSDDITPVYKIDPGQCDSGDPNATPEIMFMRACLVVDPILPVGVAMPWTKDDSGGIRLLSSSAFVNEPC</sequence>
<dbReference type="Proteomes" id="UP000231516">
    <property type="component" value="Unassembled WGS sequence"/>
</dbReference>
<gene>
    <name evidence="3" type="ORF">BFP76_07820</name>
</gene>
<evidence type="ECO:0000313" key="3">
    <source>
        <dbReference type="EMBL" id="PIB23449.1"/>
    </source>
</evidence>
<dbReference type="EMBL" id="MDGM01000013">
    <property type="protein sequence ID" value="PIB23449.1"/>
    <property type="molecule type" value="Genomic_DNA"/>
</dbReference>
<organism evidence="3 4">
    <name type="scientific">Paramylibacter kogurei</name>
    <dbReference type="NCBI Taxonomy" id="1889778"/>
    <lineage>
        <taxon>Bacteria</taxon>
        <taxon>Pseudomonadati</taxon>
        <taxon>Pseudomonadota</taxon>
        <taxon>Alphaproteobacteria</taxon>
        <taxon>Rhodobacterales</taxon>
        <taxon>Paracoccaceae</taxon>
        <taxon>Paramylibacter</taxon>
    </lineage>
</organism>
<keyword evidence="4" id="KW-1185">Reference proteome</keyword>
<dbReference type="AlphaFoldDB" id="A0A2G5K2V4"/>
<evidence type="ECO:0000313" key="4">
    <source>
        <dbReference type="Proteomes" id="UP000231516"/>
    </source>
</evidence>
<protein>
    <recommendedName>
        <fullName evidence="2">TadE-like domain-containing protein</fullName>
    </recommendedName>
</protein>